<evidence type="ECO:0008006" key="3">
    <source>
        <dbReference type="Google" id="ProtNLM"/>
    </source>
</evidence>
<protein>
    <recommendedName>
        <fullName evidence="3">DUF4440 domain-containing protein</fullName>
    </recommendedName>
</protein>
<organism evidence="1 2">
    <name type="scientific">Trichinella nativa</name>
    <dbReference type="NCBI Taxonomy" id="6335"/>
    <lineage>
        <taxon>Eukaryota</taxon>
        <taxon>Metazoa</taxon>
        <taxon>Ecdysozoa</taxon>
        <taxon>Nematoda</taxon>
        <taxon>Enoplea</taxon>
        <taxon>Dorylaimia</taxon>
        <taxon>Trichinellida</taxon>
        <taxon>Trichinellidae</taxon>
        <taxon>Trichinella</taxon>
    </lineage>
</organism>
<name>A0A1Y3EHE0_9BILA</name>
<evidence type="ECO:0000313" key="1">
    <source>
        <dbReference type="EMBL" id="OUC44405.1"/>
    </source>
</evidence>
<dbReference type="InterPro" id="IPR032710">
    <property type="entry name" value="NTF2-like_dom_sf"/>
</dbReference>
<reference evidence="1 2" key="1">
    <citation type="submission" date="2015-04" db="EMBL/GenBank/DDBJ databases">
        <title>Draft genome of the roundworm Trichinella nativa.</title>
        <authorList>
            <person name="Mitreva M."/>
        </authorList>
    </citation>
    <scope>NUCLEOTIDE SEQUENCE [LARGE SCALE GENOMIC DNA]</scope>
    <source>
        <strain evidence="1 2">ISS45</strain>
    </source>
</reference>
<dbReference type="Gene3D" id="3.10.450.50">
    <property type="match status" value="1"/>
</dbReference>
<gene>
    <name evidence="1" type="ORF">D917_09147</name>
</gene>
<proteinExistence type="predicted"/>
<evidence type="ECO:0000313" key="2">
    <source>
        <dbReference type="Proteomes" id="UP000243006"/>
    </source>
</evidence>
<comment type="caution">
    <text evidence="1">The sequence shown here is derived from an EMBL/GenBank/DDBJ whole genome shotgun (WGS) entry which is preliminary data.</text>
</comment>
<sequence length="177" mass="20452">MAAAAQAKNNLEFAKQNIGKQYGVLMNGYQKGDWHVTSTIYGPNCTILAPGKALIKGKQAAENYWKDLRDELGVTKIDIKCDELNGSGEWFFERGAYKLFKQDKPLQERVYIKIWRKYEGKMFYTQVVVQIYLQTRAHLLCVYTVVALLHYLDNMKKWSSRRTAIEKLQAQYAVTIV</sequence>
<dbReference type="EMBL" id="LVZM01012664">
    <property type="protein sequence ID" value="OUC44405.1"/>
    <property type="molecule type" value="Genomic_DNA"/>
</dbReference>
<dbReference type="Proteomes" id="UP000243006">
    <property type="component" value="Unassembled WGS sequence"/>
</dbReference>
<dbReference type="AlphaFoldDB" id="A0A1Y3EHE0"/>
<dbReference type="SUPFAM" id="SSF54427">
    <property type="entry name" value="NTF2-like"/>
    <property type="match status" value="1"/>
</dbReference>
<accession>A0A1Y3EHE0</accession>